<evidence type="ECO:0000313" key="2">
    <source>
        <dbReference type="EMBL" id="KAK0168280.1"/>
    </source>
</evidence>
<comment type="caution">
    <text evidence="2">The sequence shown here is derived from an EMBL/GenBank/DDBJ whole genome shotgun (WGS) entry which is preliminary data.</text>
</comment>
<feature type="signal peptide" evidence="1">
    <location>
        <begin position="1"/>
        <end position="18"/>
    </location>
</feature>
<dbReference type="Proteomes" id="UP001168972">
    <property type="component" value="Unassembled WGS sequence"/>
</dbReference>
<feature type="chain" id="PRO_5041351831" evidence="1">
    <location>
        <begin position="19"/>
        <end position="84"/>
    </location>
</feature>
<proteinExistence type="predicted"/>
<protein>
    <submittedName>
        <fullName evidence="2">Uncharacterized protein</fullName>
    </submittedName>
</protein>
<gene>
    <name evidence="2" type="ORF">PV327_002104</name>
</gene>
<dbReference type="EMBL" id="JAQQBR010001831">
    <property type="protein sequence ID" value="KAK0168280.1"/>
    <property type="molecule type" value="Genomic_DNA"/>
</dbReference>
<dbReference type="AlphaFoldDB" id="A0AA39KNR3"/>
<keyword evidence="1" id="KW-0732">Signal</keyword>
<organism evidence="2 3">
    <name type="scientific">Microctonus hyperodae</name>
    <name type="common">Parasitoid wasp</name>
    <dbReference type="NCBI Taxonomy" id="165561"/>
    <lineage>
        <taxon>Eukaryota</taxon>
        <taxon>Metazoa</taxon>
        <taxon>Ecdysozoa</taxon>
        <taxon>Arthropoda</taxon>
        <taxon>Hexapoda</taxon>
        <taxon>Insecta</taxon>
        <taxon>Pterygota</taxon>
        <taxon>Neoptera</taxon>
        <taxon>Endopterygota</taxon>
        <taxon>Hymenoptera</taxon>
        <taxon>Apocrita</taxon>
        <taxon>Ichneumonoidea</taxon>
        <taxon>Braconidae</taxon>
        <taxon>Euphorinae</taxon>
        <taxon>Microctonus</taxon>
    </lineage>
</organism>
<evidence type="ECO:0000313" key="3">
    <source>
        <dbReference type="Proteomes" id="UP001168972"/>
    </source>
</evidence>
<reference evidence="2" key="2">
    <citation type="submission" date="2023-03" db="EMBL/GenBank/DDBJ databases">
        <authorList>
            <person name="Inwood S.N."/>
            <person name="Skelly J.G."/>
            <person name="Guhlin J."/>
            <person name="Harrop T.W.R."/>
            <person name="Goldson S.G."/>
            <person name="Dearden P.K."/>
        </authorList>
    </citation>
    <scope>NUCLEOTIDE SEQUENCE</scope>
    <source>
        <strain evidence="2">Lincoln</strain>
        <tissue evidence="2">Whole body</tissue>
    </source>
</reference>
<evidence type="ECO:0000256" key="1">
    <source>
        <dbReference type="SAM" id="SignalP"/>
    </source>
</evidence>
<reference evidence="2" key="1">
    <citation type="journal article" date="2023" name="bioRxiv">
        <title>Scaffold-level genome assemblies of two parasitoid biocontrol wasps reveal the parthenogenesis mechanism and an associated novel virus.</title>
        <authorList>
            <person name="Inwood S."/>
            <person name="Skelly J."/>
            <person name="Guhlin J."/>
            <person name="Harrop T."/>
            <person name="Goldson S."/>
            <person name="Dearden P."/>
        </authorList>
    </citation>
    <scope>NUCLEOTIDE SEQUENCE</scope>
    <source>
        <strain evidence="2">Lincoln</strain>
        <tissue evidence="2">Whole body</tissue>
    </source>
</reference>
<keyword evidence="3" id="KW-1185">Reference proteome</keyword>
<name>A0AA39KNR3_MICHY</name>
<accession>A0AA39KNR3</accession>
<sequence>MNRIVFFTLLLLVSIAAGYIVKRDEPVYGTVRNSPTINENTWKAYSKDEDELEATRPTIYGKSRQLSITTWKTKEGDRKWEQDN</sequence>